<evidence type="ECO:0000313" key="3">
    <source>
        <dbReference type="Proteomes" id="UP001150062"/>
    </source>
</evidence>
<proteinExistence type="predicted"/>
<feature type="region of interest" description="Disordered" evidence="1">
    <location>
        <begin position="76"/>
        <end position="114"/>
    </location>
</feature>
<name>A0ABQ8YQU0_9EUKA</name>
<dbReference type="EMBL" id="JAOAOG010000131">
    <property type="protein sequence ID" value="KAJ6246961.1"/>
    <property type="molecule type" value="Genomic_DNA"/>
</dbReference>
<protein>
    <submittedName>
        <fullName evidence="2">Uncharacterized protein</fullName>
    </submittedName>
</protein>
<accession>A0ABQ8YQU0</accession>
<comment type="caution">
    <text evidence="2">The sequence shown here is derived from an EMBL/GenBank/DDBJ whole genome shotgun (WGS) entry which is preliminary data.</text>
</comment>
<evidence type="ECO:0000256" key="1">
    <source>
        <dbReference type="SAM" id="MobiDB-lite"/>
    </source>
</evidence>
<evidence type="ECO:0000313" key="2">
    <source>
        <dbReference type="EMBL" id="KAJ6246961.1"/>
    </source>
</evidence>
<gene>
    <name evidence="2" type="ORF">M0813_02217</name>
</gene>
<sequence length="177" mass="20811">MTDSILFPSFGFIDPNLVKNSQIRIDTDLSEHFYVSKSKKKPQTIQNSRSNILLREVLLKQKLFTKNTSIFQKPFNSKSGDLLRRSLTPKSNKKRKHKPKMTTSKTPSPMTFKKRKKNSLALLKELTNTEIERVKKQNYQQIRSKKKTKLPKFDRKRKTKTKTKKTTPPTNRRFSIN</sequence>
<feature type="compositionally biased region" description="Basic residues" evidence="1">
    <location>
        <begin position="91"/>
        <end position="100"/>
    </location>
</feature>
<feature type="compositionally biased region" description="Basic residues" evidence="1">
    <location>
        <begin position="143"/>
        <end position="165"/>
    </location>
</feature>
<feature type="region of interest" description="Disordered" evidence="1">
    <location>
        <begin position="138"/>
        <end position="177"/>
    </location>
</feature>
<dbReference type="Proteomes" id="UP001150062">
    <property type="component" value="Unassembled WGS sequence"/>
</dbReference>
<reference evidence="2" key="1">
    <citation type="submission" date="2022-08" db="EMBL/GenBank/DDBJ databases">
        <title>Novel sulfate-reducing endosymbionts in the free-living metamonad Anaeramoeba.</title>
        <authorList>
            <person name="Jerlstrom-Hultqvist J."/>
            <person name="Cepicka I."/>
            <person name="Gallot-Lavallee L."/>
            <person name="Salas-Leiva D."/>
            <person name="Curtis B.A."/>
            <person name="Zahonova K."/>
            <person name="Pipaliya S."/>
            <person name="Dacks J."/>
            <person name="Roger A.J."/>
        </authorList>
    </citation>
    <scope>NUCLEOTIDE SEQUENCE</scope>
    <source>
        <strain evidence="2">Schooner1</strain>
    </source>
</reference>
<keyword evidence="3" id="KW-1185">Reference proteome</keyword>
<organism evidence="2 3">
    <name type="scientific">Anaeramoeba flamelloides</name>
    <dbReference type="NCBI Taxonomy" id="1746091"/>
    <lineage>
        <taxon>Eukaryota</taxon>
        <taxon>Metamonada</taxon>
        <taxon>Anaeramoebidae</taxon>
        <taxon>Anaeramoeba</taxon>
    </lineage>
</organism>